<proteinExistence type="predicted"/>
<reference evidence="1" key="2">
    <citation type="journal article" date="2022" name="Microbiol. Resour. Announc.">
        <title>Metagenome Sequencing to Explore Phylogenomics of Terrestrial Cyanobacteria.</title>
        <authorList>
            <person name="Ward R.D."/>
            <person name="Stajich J.E."/>
            <person name="Johansen J.R."/>
            <person name="Huntemann M."/>
            <person name="Clum A."/>
            <person name="Foster B."/>
            <person name="Foster B."/>
            <person name="Roux S."/>
            <person name="Palaniappan K."/>
            <person name="Varghese N."/>
            <person name="Mukherjee S."/>
            <person name="Reddy T.B.K."/>
            <person name="Daum C."/>
            <person name="Copeland A."/>
            <person name="Chen I.A."/>
            <person name="Ivanova N.N."/>
            <person name="Kyrpides N.C."/>
            <person name="Shapiro N."/>
            <person name="Eloe-Fadrosh E.A."/>
            <person name="Pietrasiak N."/>
        </authorList>
    </citation>
    <scope>NUCLEOTIDE SEQUENCE</scope>
    <source>
        <strain evidence="1">GSE-NOS-MK-12-04C</strain>
    </source>
</reference>
<comment type="caution">
    <text evidence="1">The sequence shown here is derived from an EMBL/GenBank/DDBJ whole genome shotgun (WGS) entry which is preliminary data.</text>
</comment>
<protein>
    <submittedName>
        <fullName evidence="1">Uncharacterized protein</fullName>
    </submittedName>
</protein>
<dbReference type="AlphaFoldDB" id="A0A951QH66"/>
<accession>A0A951QH66</accession>
<name>A0A951QH66_9CYAN</name>
<dbReference type="EMBL" id="JAHHGZ010000002">
    <property type="protein sequence ID" value="MBW4666249.1"/>
    <property type="molecule type" value="Genomic_DNA"/>
</dbReference>
<evidence type="ECO:0000313" key="2">
    <source>
        <dbReference type="Proteomes" id="UP000729701"/>
    </source>
</evidence>
<evidence type="ECO:0000313" key="1">
    <source>
        <dbReference type="EMBL" id="MBW4666249.1"/>
    </source>
</evidence>
<gene>
    <name evidence="1" type="ORF">KME60_02105</name>
</gene>
<organism evidence="1 2">
    <name type="scientific">Cyanomargarita calcarea GSE-NOS-MK-12-04C</name>
    <dbReference type="NCBI Taxonomy" id="2839659"/>
    <lineage>
        <taxon>Bacteria</taxon>
        <taxon>Bacillati</taxon>
        <taxon>Cyanobacteriota</taxon>
        <taxon>Cyanophyceae</taxon>
        <taxon>Nostocales</taxon>
        <taxon>Cyanomargaritaceae</taxon>
        <taxon>Cyanomargarita</taxon>
    </lineage>
</organism>
<reference evidence="1" key="1">
    <citation type="submission" date="2021-05" db="EMBL/GenBank/DDBJ databases">
        <authorList>
            <person name="Pietrasiak N."/>
            <person name="Ward R."/>
            <person name="Stajich J.E."/>
            <person name="Kurbessoian T."/>
        </authorList>
    </citation>
    <scope>NUCLEOTIDE SEQUENCE</scope>
    <source>
        <strain evidence="1">GSE-NOS-MK-12-04C</strain>
    </source>
</reference>
<dbReference type="Proteomes" id="UP000729701">
    <property type="component" value="Unassembled WGS sequence"/>
</dbReference>
<sequence length="231" mass="26967">MQSQEIKERLTSLIEEASAVDPNLEKRLEEIYHWIKNVKLGSLTAKRFVILFLQQMISDSQIWLDIQALTSQEEQQAYYGEMTATEKYWYGELFSKWLSENDPKFYIWKRKLMAEEFSQQDATLIDSITSTIKFRGGTIVQRYVADLSMATDIIVSSRQEKALCIQLTSLSNEFSIGKSDNWETTLRFWEIERGLFLSYNPGTSNFVNQIANIILYNSDNLKASVYLKFHF</sequence>